<feature type="region of interest" description="Disordered" evidence="1">
    <location>
        <begin position="315"/>
        <end position="341"/>
    </location>
</feature>
<keyword evidence="4" id="KW-1185">Reference proteome</keyword>
<evidence type="ECO:0000259" key="2">
    <source>
        <dbReference type="PROSITE" id="PS51178"/>
    </source>
</evidence>
<dbReference type="Pfam" id="PF03793">
    <property type="entry name" value="PASTA"/>
    <property type="match status" value="1"/>
</dbReference>
<organism evidence="3 4">
    <name type="scientific">Paenibacillus anseongense</name>
    <dbReference type="NCBI Taxonomy" id="2682845"/>
    <lineage>
        <taxon>Bacteria</taxon>
        <taxon>Bacillati</taxon>
        <taxon>Bacillota</taxon>
        <taxon>Bacilli</taxon>
        <taxon>Bacillales</taxon>
        <taxon>Paenibacillaceae</taxon>
        <taxon>Paenibacillus</taxon>
    </lineage>
</organism>
<evidence type="ECO:0000313" key="4">
    <source>
        <dbReference type="Proteomes" id="UP000467637"/>
    </source>
</evidence>
<dbReference type="InterPro" id="IPR005543">
    <property type="entry name" value="PASTA_dom"/>
</dbReference>
<dbReference type="PROSITE" id="PS51178">
    <property type="entry name" value="PASTA"/>
    <property type="match status" value="1"/>
</dbReference>
<evidence type="ECO:0000313" key="3">
    <source>
        <dbReference type="EMBL" id="MVQ37388.1"/>
    </source>
</evidence>
<name>A0ABW9UDX1_9BACL</name>
<gene>
    <name evidence="3" type="ORF">GON05_22460</name>
</gene>
<dbReference type="SMART" id="SM00740">
    <property type="entry name" value="PASTA"/>
    <property type="match status" value="1"/>
</dbReference>
<dbReference type="Proteomes" id="UP000467637">
    <property type="component" value="Unassembled WGS sequence"/>
</dbReference>
<dbReference type="Gene3D" id="3.30.10.20">
    <property type="match status" value="1"/>
</dbReference>
<dbReference type="CDD" id="cd06577">
    <property type="entry name" value="PASTA_pknB"/>
    <property type="match status" value="1"/>
</dbReference>
<evidence type="ECO:0000256" key="1">
    <source>
        <dbReference type="SAM" id="MobiDB-lite"/>
    </source>
</evidence>
<reference evidence="3 4" key="1">
    <citation type="submission" date="2019-12" db="EMBL/GenBank/DDBJ databases">
        <authorList>
            <person name="Huq M.A."/>
        </authorList>
    </citation>
    <scope>NUCLEOTIDE SEQUENCE [LARGE SCALE GENOMIC DNA]</scope>
    <source>
        <strain evidence="3 4">MAH-34</strain>
    </source>
</reference>
<feature type="region of interest" description="Disordered" evidence="1">
    <location>
        <begin position="252"/>
        <end position="278"/>
    </location>
</feature>
<proteinExistence type="predicted"/>
<sequence length="415" mass="45889">MMPSREDGYSMHNKMGTRYIPGTRIISLPQGTLHDGEDVFLTRKVLLYNIKLVPGQIGADYMRTLHHKAAFIHDGFQHILDTSVEEDSVTIILQAKPGALFSRVIHKQPWTFHQIITMIADLGVSLLDALEERITGFSVAAENLWLDDHHKLTVINYWDEGDEQAQGAIGLCRLMLQLFSGTQPSTTPFEVIHTQLERTPIPSATPEQKAALIKLVKLICQGQASLSSFVFGLRSLHPSSFKEEAFAAPIHRPSRSQKAQVVAHEEEDVEEEEETEQSYTKNRLRKVGIGASAVFVVAIASWILWPSSEKKQPVVNTPVQTATPTPQASTPTPTPVPTKTVGDANKQPVEVEIPNLLGKALADAEQEALALRLRYNFVIEASTSPDGTVFKQDPQPGTKGFQGDSVTFWVSKQSQ</sequence>
<comment type="caution">
    <text evidence="3">The sequence shown here is derived from an EMBL/GenBank/DDBJ whole genome shotgun (WGS) entry which is preliminary data.</text>
</comment>
<feature type="compositionally biased region" description="Polar residues" evidence="1">
    <location>
        <begin position="404"/>
        <end position="415"/>
    </location>
</feature>
<dbReference type="EMBL" id="WSEM01000016">
    <property type="protein sequence ID" value="MVQ37388.1"/>
    <property type="molecule type" value="Genomic_DNA"/>
</dbReference>
<feature type="compositionally biased region" description="Acidic residues" evidence="1">
    <location>
        <begin position="265"/>
        <end position="276"/>
    </location>
</feature>
<protein>
    <submittedName>
        <fullName evidence="3">PASTA domain-containing protein</fullName>
    </submittedName>
</protein>
<feature type="domain" description="PASTA" evidence="2">
    <location>
        <begin position="347"/>
        <end position="412"/>
    </location>
</feature>
<accession>A0ABW9UDX1</accession>
<feature type="region of interest" description="Disordered" evidence="1">
    <location>
        <begin position="388"/>
        <end position="415"/>
    </location>
</feature>